<proteinExistence type="inferred from homology"/>
<dbReference type="PANTHER" id="PTHR43856">
    <property type="entry name" value="CARDIOLIPIN HYDROLASE"/>
    <property type="match status" value="1"/>
</dbReference>
<evidence type="ECO:0000256" key="6">
    <source>
        <dbReference type="ARBA" id="ARBA00023098"/>
    </source>
</evidence>
<dbReference type="Proteomes" id="UP000050501">
    <property type="component" value="Unassembled WGS sequence"/>
</dbReference>
<dbReference type="Pfam" id="PF13091">
    <property type="entry name" value="PLDc_2"/>
    <property type="match status" value="2"/>
</dbReference>
<evidence type="ECO:0000259" key="7">
    <source>
        <dbReference type="PROSITE" id="PS50035"/>
    </source>
</evidence>
<organism evidence="8 9">
    <name type="scientific">Levilinea saccharolytica</name>
    <dbReference type="NCBI Taxonomy" id="229921"/>
    <lineage>
        <taxon>Bacteria</taxon>
        <taxon>Bacillati</taxon>
        <taxon>Chloroflexota</taxon>
        <taxon>Anaerolineae</taxon>
        <taxon>Anaerolineales</taxon>
        <taxon>Anaerolineaceae</taxon>
        <taxon>Levilinea</taxon>
    </lineage>
</organism>
<dbReference type="InterPro" id="IPR025202">
    <property type="entry name" value="PLD-like_dom"/>
</dbReference>
<evidence type="ECO:0000256" key="2">
    <source>
        <dbReference type="ARBA" id="ARBA00008664"/>
    </source>
</evidence>
<reference evidence="8 9" key="1">
    <citation type="submission" date="2015-07" db="EMBL/GenBank/DDBJ databases">
        <title>Genome sequence of Levilinea saccharolytica DSM 16555.</title>
        <authorList>
            <person name="Hemp J."/>
            <person name="Ward L.M."/>
            <person name="Pace L.A."/>
            <person name="Fischer W.W."/>
        </authorList>
    </citation>
    <scope>NUCLEOTIDE SEQUENCE [LARGE SCALE GENOMIC DNA]</scope>
    <source>
        <strain evidence="8 9">KIBI-1</strain>
    </source>
</reference>
<dbReference type="GO" id="GO:0016042">
    <property type="term" value="P:lipid catabolic process"/>
    <property type="evidence" value="ECO:0007669"/>
    <property type="project" value="UniProtKB-KW"/>
</dbReference>
<comment type="caution">
    <text evidence="8">The sequence shown here is derived from an EMBL/GenBank/DDBJ whole genome shotgun (WGS) entry which is preliminary data.</text>
</comment>
<comment type="similarity">
    <text evidence="2">Belongs to the phospholipase D family.</text>
</comment>
<sequence>MVMPTYQPVVRAEQGPFSGAALVGTNTILLGWDIDPTYDRKGLLGFAVRRASYDPDTGEMKRMIWLSGQKRFKDQDTEGPEVSSAKAPFQRFRWSDYTVRANYAYQYEIFPVLEHGQSTRLLDPVRLWARPSLYDQDHVGVYVNRGVTSAHAYLTEFHNVEPSKVPNGAAYRWLSRSLRESLLEFIAAAGQGDGLHVAIYEFHDPEIASALKEALNRGVDVKIVYHKGQSPNDTAEESEHILSQAGLAQPAISIPRTWPKISHNKFVVRLTGGSPTHLWVGTTNFTEAGFYLQTNLALTFEQPSVADAYEQYFQILASNLPTSRRENPPRTPEQIQALSLSNITYHPTRSLSGVYFSPVRRDHIVDAAIELTREAKSVILLSTPFGMDARLKQALGQNPEAVVEYGLANSTATKSIEGLSRKNTRFFTPTRLETYMGKSWDARAFGKHKIHTKLMVIDPWGDTPAVLVGSANFSRASCRENDENAFLIKGDSRLAAIMATEFMRMFDHYKSRAFLNTIYAAVESPDRYLEEAEAWSNIYFNPSSRSYKFRDRQVFSGHE</sequence>
<evidence type="ECO:0000313" key="9">
    <source>
        <dbReference type="Proteomes" id="UP000050501"/>
    </source>
</evidence>
<dbReference type="Gene3D" id="3.30.870.10">
    <property type="entry name" value="Endonuclease Chain A"/>
    <property type="match status" value="2"/>
</dbReference>
<dbReference type="GO" id="GO:0004630">
    <property type="term" value="F:phospholipase D activity"/>
    <property type="evidence" value="ECO:0007669"/>
    <property type="project" value="UniProtKB-EC"/>
</dbReference>
<feature type="domain" description="PLD phosphodiesterase" evidence="7">
    <location>
        <begin position="446"/>
        <end position="477"/>
    </location>
</feature>
<gene>
    <name evidence="8" type="ORF">ADN01_06115</name>
</gene>
<evidence type="ECO:0000256" key="5">
    <source>
        <dbReference type="ARBA" id="ARBA00022963"/>
    </source>
</evidence>
<dbReference type="RefSeq" id="WP_062418424.1">
    <property type="nucleotide sequence ID" value="NZ_DF967974.1"/>
</dbReference>
<comment type="catalytic activity">
    <reaction evidence="1">
        <text>a 1,2-diacyl-sn-glycero-3-phosphocholine + H2O = a 1,2-diacyl-sn-glycero-3-phosphate + choline + H(+)</text>
        <dbReference type="Rhea" id="RHEA:14445"/>
        <dbReference type="ChEBI" id="CHEBI:15354"/>
        <dbReference type="ChEBI" id="CHEBI:15377"/>
        <dbReference type="ChEBI" id="CHEBI:15378"/>
        <dbReference type="ChEBI" id="CHEBI:57643"/>
        <dbReference type="ChEBI" id="CHEBI:58608"/>
        <dbReference type="EC" id="3.1.4.4"/>
    </reaction>
</comment>
<dbReference type="OrthoDB" id="9762009at2"/>
<dbReference type="SUPFAM" id="SSF56024">
    <property type="entry name" value="Phospholipase D/nuclease"/>
    <property type="match status" value="2"/>
</dbReference>
<dbReference type="AlphaFoldDB" id="A0A0P6XN16"/>
<keyword evidence="9" id="KW-1185">Reference proteome</keyword>
<evidence type="ECO:0000313" key="8">
    <source>
        <dbReference type="EMBL" id="KPL84964.1"/>
    </source>
</evidence>
<name>A0A0P6XN16_9CHLR</name>
<evidence type="ECO:0000256" key="1">
    <source>
        <dbReference type="ARBA" id="ARBA00000798"/>
    </source>
</evidence>
<evidence type="ECO:0000256" key="3">
    <source>
        <dbReference type="ARBA" id="ARBA00012027"/>
    </source>
</evidence>
<dbReference type="PANTHER" id="PTHR43856:SF1">
    <property type="entry name" value="MITOCHONDRIAL CARDIOLIPIN HYDROLASE"/>
    <property type="match status" value="1"/>
</dbReference>
<accession>A0A0P6XN16</accession>
<evidence type="ECO:0000256" key="4">
    <source>
        <dbReference type="ARBA" id="ARBA00022801"/>
    </source>
</evidence>
<keyword evidence="4" id="KW-0378">Hydrolase</keyword>
<dbReference type="InterPro" id="IPR051406">
    <property type="entry name" value="PLD_domain"/>
</dbReference>
<dbReference type="PROSITE" id="PS50035">
    <property type="entry name" value="PLD"/>
    <property type="match status" value="1"/>
</dbReference>
<dbReference type="STRING" id="229921.ADN01_06115"/>
<keyword evidence="6" id="KW-0443">Lipid metabolism</keyword>
<dbReference type="GO" id="GO:0006793">
    <property type="term" value="P:phosphorus metabolic process"/>
    <property type="evidence" value="ECO:0007669"/>
    <property type="project" value="UniProtKB-ARBA"/>
</dbReference>
<dbReference type="EMBL" id="LGCM01000027">
    <property type="protein sequence ID" value="KPL84964.1"/>
    <property type="molecule type" value="Genomic_DNA"/>
</dbReference>
<dbReference type="EC" id="3.1.4.4" evidence="3"/>
<protein>
    <recommendedName>
        <fullName evidence="3">phospholipase D</fullName>
        <ecNumber evidence="3">3.1.4.4</ecNumber>
    </recommendedName>
</protein>
<dbReference type="GO" id="GO:0016891">
    <property type="term" value="F:RNA endonuclease activity producing 5'-phosphomonoesters, hydrolytic mechanism"/>
    <property type="evidence" value="ECO:0007669"/>
    <property type="project" value="TreeGrafter"/>
</dbReference>
<dbReference type="InterPro" id="IPR001736">
    <property type="entry name" value="PLipase_D/transphosphatidylase"/>
</dbReference>
<dbReference type="CDD" id="cd09172">
    <property type="entry name" value="PLDc_Nuc_like_unchar1_1"/>
    <property type="match status" value="1"/>
</dbReference>
<keyword evidence="5" id="KW-0442">Lipid degradation</keyword>